<comment type="caution">
    <text evidence="5">The sequence shown here is derived from an EMBL/GenBank/DDBJ whole genome shotgun (WGS) entry which is preliminary data.</text>
</comment>
<evidence type="ECO:0000259" key="4">
    <source>
        <dbReference type="PROSITE" id="PS50893"/>
    </source>
</evidence>
<keyword evidence="3 5" id="KW-0067">ATP-binding</keyword>
<keyword evidence="6" id="KW-1185">Reference proteome</keyword>
<dbReference type="EMBL" id="JACHFW010000002">
    <property type="protein sequence ID" value="MBB5263477.1"/>
    <property type="molecule type" value="Genomic_DNA"/>
</dbReference>
<dbReference type="PANTHER" id="PTHR42939:SF1">
    <property type="entry name" value="ABC TRANSPORTER ATP-BINDING PROTEIN ALBC-RELATED"/>
    <property type="match status" value="1"/>
</dbReference>
<name>A0A7W8H836_9FIRM</name>
<evidence type="ECO:0000256" key="2">
    <source>
        <dbReference type="ARBA" id="ARBA00022741"/>
    </source>
</evidence>
<dbReference type="InterPro" id="IPR006073">
    <property type="entry name" value="GTP-bd"/>
</dbReference>
<dbReference type="InterPro" id="IPR003593">
    <property type="entry name" value="AAA+_ATPase"/>
</dbReference>
<dbReference type="InterPro" id="IPR003439">
    <property type="entry name" value="ABC_transporter-like_ATP-bd"/>
</dbReference>
<dbReference type="PANTHER" id="PTHR42939">
    <property type="entry name" value="ABC TRANSPORTER ATP-BINDING PROTEIN ALBC-RELATED"/>
    <property type="match status" value="1"/>
</dbReference>
<dbReference type="RefSeq" id="WP_183771310.1">
    <property type="nucleotide sequence ID" value="NZ_JACHFW010000002.1"/>
</dbReference>
<dbReference type="AlphaFoldDB" id="A0A7W8H836"/>
<protein>
    <submittedName>
        <fullName evidence="5">ABC-2 type transport system ATP-binding protein</fullName>
    </submittedName>
</protein>
<dbReference type="InterPro" id="IPR027417">
    <property type="entry name" value="P-loop_NTPase"/>
</dbReference>
<keyword evidence="1" id="KW-0813">Transport</keyword>
<dbReference type="Gene3D" id="3.40.50.300">
    <property type="entry name" value="P-loop containing nucleotide triphosphate hydrolases"/>
    <property type="match status" value="1"/>
</dbReference>
<evidence type="ECO:0000256" key="1">
    <source>
        <dbReference type="ARBA" id="ARBA00022448"/>
    </source>
</evidence>
<evidence type="ECO:0000313" key="6">
    <source>
        <dbReference type="Proteomes" id="UP000543642"/>
    </source>
</evidence>
<dbReference type="SUPFAM" id="SSF52540">
    <property type="entry name" value="P-loop containing nucleoside triphosphate hydrolases"/>
    <property type="match status" value="1"/>
</dbReference>
<proteinExistence type="predicted"/>
<accession>A0A7W8H836</accession>
<keyword evidence="2" id="KW-0547">Nucleotide-binding</keyword>
<dbReference type="PROSITE" id="PS50893">
    <property type="entry name" value="ABC_TRANSPORTER_2"/>
    <property type="match status" value="1"/>
</dbReference>
<evidence type="ECO:0000313" key="5">
    <source>
        <dbReference type="EMBL" id="MBB5263477.1"/>
    </source>
</evidence>
<dbReference type="GO" id="GO:0016887">
    <property type="term" value="F:ATP hydrolysis activity"/>
    <property type="evidence" value="ECO:0007669"/>
    <property type="project" value="InterPro"/>
</dbReference>
<sequence length="245" mass="27597">MSGTTLLSLQNLSAWYTADHPVLSDFSLDLETNEIVGMIGMNGAGKTTFIKTVAGLLPGYRLESATWGGQPFSFRDNRFKGSRYIVFAQDRSFQYFTFREYLAYVAASYGVELPDVSGLVKGFHFGDYTDVLLKELSTGNLKKAYLITAFALRPRLLLLDEPVNGLDFQSTEFLYQLMGGYKQYGTLLFSSHILESICLTSDRVLVLEHGRISRIFAGTDITARNIWEVLGHDKHQEVACDEEYY</sequence>
<evidence type="ECO:0000256" key="3">
    <source>
        <dbReference type="ARBA" id="ARBA00022840"/>
    </source>
</evidence>
<dbReference type="InterPro" id="IPR051782">
    <property type="entry name" value="ABC_Transporter_VariousFunc"/>
</dbReference>
<dbReference type="Pfam" id="PF00005">
    <property type="entry name" value="ABC_tran"/>
    <property type="match status" value="1"/>
</dbReference>
<reference evidence="5 6" key="1">
    <citation type="submission" date="2020-08" db="EMBL/GenBank/DDBJ databases">
        <title>Genomic Encyclopedia of Type Strains, Phase IV (KMG-IV): sequencing the most valuable type-strain genomes for metagenomic binning, comparative biology and taxonomic classification.</title>
        <authorList>
            <person name="Goeker M."/>
        </authorList>
    </citation>
    <scope>NUCLEOTIDE SEQUENCE [LARGE SCALE GENOMIC DNA]</scope>
    <source>
        <strain evidence="5 6">DSM 106146</strain>
    </source>
</reference>
<organism evidence="5 6">
    <name type="scientific">Catenibacillus scindens</name>
    <dbReference type="NCBI Taxonomy" id="673271"/>
    <lineage>
        <taxon>Bacteria</taxon>
        <taxon>Bacillati</taxon>
        <taxon>Bacillota</taxon>
        <taxon>Clostridia</taxon>
        <taxon>Lachnospirales</taxon>
        <taxon>Lachnospiraceae</taxon>
        <taxon>Catenibacillus</taxon>
    </lineage>
</organism>
<feature type="domain" description="ABC transporter" evidence="4">
    <location>
        <begin position="7"/>
        <end position="234"/>
    </location>
</feature>
<dbReference type="SMART" id="SM00382">
    <property type="entry name" value="AAA"/>
    <property type="match status" value="1"/>
</dbReference>
<dbReference type="Proteomes" id="UP000543642">
    <property type="component" value="Unassembled WGS sequence"/>
</dbReference>
<dbReference type="PRINTS" id="PR00326">
    <property type="entry name" value="GTP1OBG"/>
</dbReference>
<gene>
    <name evidence="5" type="ORF">HNP82_000575</name>
</gene>
<dbReference type="GO" id="GO:0005525">
    <property type="term" value="F:GTP binding"/>
    <property type="evidence" value="ECO:0007669"/>
    <property type="project" value="InterPro"/>
</dbReference>
<dbReference type="GO" id="GO:0005524">
    <property type="term" value="F:ATP binding"/>
    <property type="evidence" value="ECO:0007669"/>
    <property type="project" value="UniProtKB-KW"/>
</dbReference>